<keyword evidence="5" id="KW-1185">Reference proteome</keyword>
<dbReference type="OrthoDB" id="2121326at2759"/>
<evidence type="ECO:0000256" key="3">
    <source>
        <dbReference type="PROSITE-ProRule" id="PRU00339"/>
    </source>
</evidence>
<dbReference type="GeneID" id="109716711"/>
<dbReference type="InterPro" id="IPR036249">
    <property type="entry name" value="Thioredoxin-like_sf"/>
</dbReference>
<proteinExistence type="predicted"/>
<reference evidence="5" key="1">
    <citation type="journal article" date="2015" name="Nat. Genet.">
        <title>The pineapple genome and the evolution of CAM photosynthesis.</title>
        <authorList>
            <person name="Ming R."/>
            <person name="VanBuren R."/>
            <person name="Wai C.M."/>
            <person name="Tang H."/>
            <person name="Schatz M.C."/>
            <person name="Bowers J.E."/>
            <person name="Lyons E."/>
            <person name="Wang M.L."/>
            <person name="Chen J."/>
            <person name="Biggers E."/>
            <person name="Zhang J."/>
            <person name="Huang L."/>
            <person name="Zhang L."/>
            <person name="Miao W."/>
            <person name="Zhang J."/>
            <person name="Ye Z."/>
            <person name="Miao C."/>
            <person name="Lin Z."/>
            <person name="Wang H."/>
            <person name="Zhou H."/>
            <person name="Yim W.C."/>
            <person name="Priest H.D."/>
            <person name="Zheng C."/>
            <person name="Woodhouse M."/>
            <person name="Edger P.P."/>
            <person name="Guyot R."/>
            <person name="Guo H.B."/>
            <person name="Guo H."/>
            <person name="Zheng G."/>
            <person name="Singh R."/>
            <person name="Sharma A."/>
            <person name="Min X."/>
            <person name="Zheng Y."/>
            <person name="Lee H."/>
            <person name="Gurtowski J."/>
            <person name="Sedlazeck F.J."/>
            <person name="Harkess A."/>
            <person name="McKain M.R."/>
            <person name="Liao Z."/>
            <person name="Fang J."/>
            <person name="Liu J."/>
            <person name="Zhang X."/>
            <person name="Zhang Q."/>
            <person name="Hu W."/>
            <person name="Qin Y."/>
            <person name="Wang K."/>
            <person name="Chen L.Y."/>
            <person name="Shirley N."/>
            <person name="Lin Y.R."/>
            <person name="Liu L.Y."/>
            <person name="Hernandez A.G."/>
            <person name="Wright C.L."/>
            <person name="Bulone V."/>
            <person name="Tuskan G.A."/>
            <person name="Heath K."/>
            <person name="Zee F."/>
            <person name="Moore P.H."/>
            <person name="Sunkar R."/>
            <person name="Leebens-Mack J.H."/>
            <person name="Mockler T."/>
            <person name="Bennetzen J.L."/>
            <person name="Freeling M."/>
            <person name="Sankoff D."/>
            <person name="Paterson A.H."/>
            <person name="Zhu X."/>
            <person name="Yang X."/>
            <person name="Smith J.A."/>
            <person name="Cushman J.C."/>
            <person name="Paull R.E."/>
            <person name="Yu Q."/>
        </authorList>
    </citation>
    <scope>NUCLEOTIDE SEQUENCE [LARGE SCALE GENOMIC DNA]</scope>
    <source>
        <strain evidence="5">cv. F153</strain>
    </source>
</reference>
<evidence type="ECO:0000256" key="1">
    <source>
        <dbReference type="ARBA" id="ARBA00022737"/>
    </source>
</evidence>
<feature type="domain" description="Thioredoxin" evidence="4">
    <location>
        <begin position="559"/>
        <end position="641"/>
    </location>
</feature>
<sequence length="654" mass="69816">MSHTGASMTNGHVGADALSDRFDGAVAFDANKPDAKEIFALASAATTSSSSTGSSAGLAGRRTHSGEFLFGSSREAAHNSAGAVASKPGHRRTGSVPIIPTAASTTSTATSPVTHALPAGNICPSGKIAKPGAAPLRPAARSDVLGSGTVNYGHGSIMRGGGGGSSNGTASAKVAVSMDNAEEVKRVGNEHYKKGRFEEALRLYERAIAMCPDNAACRSNRAAALIGLGRLGEAVRECEEAVRLDPAYGRAHHRFAALLIRLGQVDNARRHLFLASPQPDPVELQKLQAVEKHLSRCAEARKSGDWKSALGESDAAIAAGADSSPSLIALRAEALLRLHYLSEAELAVSNASKLVDCSSSCCSVARAFGFLSLSYIFFVRAQVEMALGRFENAVGAAEKSKQADPGNVEVTTMLNKVKAVARARSLGNELFNCGKFAEACLAYGEGLKHDPLNSVLYCNRAACRYKLRQWEKSIDDCNEALRIQPNYIKALLRRAASNGKIERWAECVRDYEVLSKELPGDIEVAEALFHAQVALKTSRGEEVSNLKFGGEVEEITGIEQFQTAITLPGVSVVHFMASLNEHCSKISPFVDALCTRYPSVNFLKVDISESPAVAKAENVRTIPTFKIYKNGARVKEMICPSQQVLEYSVRHYVF</sequence>
<dbReference type="GO" id="GO:0006950">
    <property type="term" value="P:response to stress"/>
    <property type="evidence" value="ECO:0007669"/>
    <property type="project" value="UniProtKB-ARBA"/>
</dbReference>
<dbReference type="Gramene" id="Aco010680.1.mrna1">
    <property type="protein sequence ID" value="Aco010680.1.mrna1"/>
    <property type="gene ID" value="Aco010680.1.path1"/>
</dbReference>
<dbReference type="PANTHER" id="PTHR46050:SF29">
    <property type="entry name" value="TPR REPEAT-CONTAINING THIOREDOXIN TTL4"/>
    <property type="match status" value="1"/>
</dbReference>
<name>A0A6P5FWG2_ANACO</name>
<dbReference type="InterPro" id="IPR044534">
    <property type="entry name" value="TTL1-4"/>
</dbReference>
<accession>A0A6P5FWG2</accession>
<dbReference type="AlphaFoldDB" id="A0A6P5FWG2"/>
<gene>
    <name evidence="6" type="primary">LOC109716711</name>
</gene>
<dbReference type="SUPFAM" id="SSF52833">
    <property type="entry name" value="Thioredoxin-like"/>
    <property type="match status" value="1"/>
</dbReference>
<keyword evidence="2 3" id="KW-0802">TPR repeat</keyword>
<reference evidence="6" key="2">
    <citation type="submission" date="2025-08" db="UniProtKB">
        <authorList>
            <consortium name="RefSeq"/>
        </authorList>
    </citation>
    <scope>IDENTIFICATION</scope>
    <source>
        <tissue evidence="6">Leaf</tissue>
    </source>
</reference>
<dbReference type="Pfam" id="PF13414">
    <property type="entry name" value="TPR_11"/>
    <property type="match status" value="1"/>
</dbReference>
<dbReference type="SUPFAM" id="SSF48452">
    <property type="entry name" value="TPR-like"/>
    <property type="match status" value="1"/>
</dbReference>
<dbReference type="GO" id="GO:0005737">
    <property type="term" value="C:cytoplasm"/>
    <property type="evidence" value="ECO:0007669"/>
    <property type="project" value="TreeGrafter"/>
</dbReference>
<dbReference type="InterPro" id="IPR019734">
    <property type="entry name" value="TPR_rpt"/>
</dbReference>
<evidence type="ECO:0000313" key="5">
    <source>
        <dbReference type="Proteomes" id="UP000515123"/>
    </source>
</evidence>
<dbReference type="SMART" id="SM00028">
    <property type="entry name" value="TPR"/>
    <property type="match status" value="6"/>
</dbReference>
<evidence type="ECO:0000259" key="4">
    <source>
        <dbReference type="Pfam" id="PF00085"/>
    </source>
</evidence>
<dbReference type="Proteomes" id="UP000515123">
    <property type="component" value="Linkage group 10"/>
</dbReference>
<dbReference type="Gene3D" id="1.25.40.10">
    <property type="entry name" value="Tetratricopeptide repeat domain"/>
    <property type="match status" value="1"/>
</dbReference>
<dbReference type="InterPro" id="IPR013766">
    <property type="entry name" value="Thioredoxin_domain"/>
</dbReference>
<dbReference type="Pfam" id="PF00085">
    <property type="entry name" value="Thioredoxin"/>
    <property type="match status" value="1"/>
</dbReference>
<organism evidence="5 6">
    <name type="scientific">Ananas comosus</name>
    <name type="common">Pineapple</name>
    <name type="synonym">Ananas ananas</name>
    <dbReference type="NCBI Taxonomy" id="4615"/>
    <lineage>
        <taxon>Eukaryota</taxon>
        <taxon>Viridiplantae</taxon>
        <taxon>Streptophyta</taxon>
        <taxon>Embryophyta</taxon>
        <taxon>Tracheophyta</taxon>
        <taxon>Spermatophyta</taxon>
        <taxon>Magnoliopsida</taxon>
        <taxon>Liliopsida</taxon>
        <taxon>Poales</taxon>
        <taxon>Bromeliaceae</taxon>
        <taxon>Bromelioideae</taxon>
        <taxon>Ananas</taxon>
    </lineage>
</organism>
<evidence type="ECO:0000313" key="6">
    <source>
        <dbReference type="RefSeq" id="XP_020097848.1"/>
    </source>
</evidence>
<dbReference type="PANTHER" id="PTHR46050">
    <property type="entry name" value="TPR REPEAT-CONTAINING THIOREDOXIN"/>
    <property type="match status" value="1"/>
</dbReference>
<keyword evidence="1" id="KW-0677">Repeat</keyword>
<dbReference type="Pfam" id="PF00515">
    <property type="entry name" value="TPR_1"/>
    <property type="match status" value="1"/>
</dbReference>
<dbReference type="CDD" id="cd02947">
    <property type="entry name" value="TRX_family"/>
    <property type="match status" value="1"/>
</dbReference>
<dbReference type="InterPro" id="IPR011990">
    <property type="entry name" value="TPR-like_helical_dom_sf"/>
</dbReference>
<evidence type="ECO:0000256" key="2">
    <source>
        <dbReference type="ARBA" id="ARBA00022803"/>
    </source>
</evidence>
<dbReference type="Gene3D" id="3.40.30.10">
    <property type="entry name" value="Glutaredoxin"/>
    <property type="match status" value="1"/>
</dbReference>
<dbReference type="RefSeq" id="XP_020097848.1">
    <property type="nucleotide sequence ID" value="XM_020242259.1"/>
</dbReference>
<dbReference type="PROSITE" id="PS50293">
    <property type="entry name" value="TPR_REGION"/>
    <property type="match status" value="1"/>
</dbReference>
<protein>
    <submittedName>
        <fullName evidence="6">TPR repeat-containing thioredoxin TTL1-like</fullName>
    </submittedName>
</protein>
<dbReference type="PROSITE" id="PS50005">
    <property type="entry name" value="TPR"/>
    <property type="match status" value="1"/>
</dbReference>
<dbReference type="FunFam" id="3.40.30.10:FF:000211">
    <property type="entry name" value="TPR repeat-containing thioredoxin TTL4"/>
    <property type="match status" value="1"/>
</dbReference>
<feature type="repeat" description="TPR" evidence="3">
    <location>
        <begin position="181"/>
        <end position="214"/>
    </location>
</feature>